<evidence type="ECO:0008006" key="4">
    <source>
        <dbReference type="Google" id="ProtNLM"/>
    </source>
</evidence>
<sequence length="270" mass="31548">MKRIKKPAVTPEQDQDWLRRNQQGESAAQIADKDGYDKRTVEVHLEHARQEIEAKEMRRSVLRDAVESHYQDMCAVAEKLNPQSPVKDKYLSPKEEHIKIALRKHLPRSPIWENLSKLDGIQKTINDINDRIEKRIAGLKSDPQLRPFGNRVPAIMSGVDAFFKHQTEQWAQGYHGLDLDLNEIQERSSKLGFVNYGVGFSRMGEMDSTEIPIMRLMLKKWQKRVRQWPEYLELEKAHSELKRVEKNLAEDLWAITLRRVLPGRCDYCPI</sequence>
<evidence type="ECO:0000313" key="2">
    <source>
        <dbReference type="EMBL" id="WWX26126.1"/>
    </source>
</evidence>
<dbReference type="EMBL" id="CP146612">
    <property type="protein sequence ID" value="WWX26126.1"/>
    <property type="molecule type" value="Genomic_DNA"/>
</dbReference>
<dbReference type="Proteomes" id="UP001375370">
    <property type="component" value="Chromosome"/>
</dbReference>
<reference evidence="2 3" key="1">
    <citation type="submission" date="2024-03" db="EMBL/GenBank/DDBJ databases">
        <title>A Dehalogenimonas Isolated from Estuarine Sediments Dihaloeliminates Chlorinated Alkanes.</title>
        <authorList>
            <person name="Yang Y."/>
            <person name="Wang H."/>
        </authorList>
    </citation>
    <scope>NUCLEOTIDE SEQUENCE [LARGE SCALE GENOMIC DNA]</scope>
    <source>
        <strain evidence="2 3">W</strain>
    </source>
</reference>
<keyword evidence="3" id="KW-1185">Reference proteome</keyword>
<organism evidence="2 3">
    <name type="scientific">Candidatus Dehalogenimonas loeffleri</name>
    <dbReference type="NCBI Taxonomy" id="3127115"/>
    <lineage>
        <taxon>Bacteria</taxon>
        <taxon>Bacillati</taxon>
        <taxon>Chloroflexota</taxon>
        <taxon>Dehalococcoidia</taxon>
        <taxon>Dehalococcoidales</taxon>
        <taxon>Dehalococcoidaceae</taxon>
        <taxon>Dehalogenimonas</taxon>
    </lineage>
</organism>
<evidence type="ECO:0000313" key="3">
    <source>
        <dbReference type="Proteomes" id="UP001375370"/>
    </source>
</evidence>
<evidence type="ECO:0000256" key="1">
    <source>
        <dbReference type="SAM" id="MobiDB-lite"/>
    </source>
</evidence>
<proteinExistence type="predicted"/>
<feature type="region of interest" description="Disordered" evidence="1">
    <location>
        <begin position="1"/>
        <end position="30"/>
    </location>
</feature>
<dbReference type="RefSeq" id="WP_338738983.1">
    <property type="nucleotide sequence ID" value="NZ_CP146612.1"/>
</dbReference>
<name>A0ABZ2J5E2_9CHLR</name>
<protein>
    <recommendedName>
        <fullName evidence="4">HTH luxR-type domain-containing protein</fullName>
    </recommendedName>
</protein>
<accession>A0ABZ2J5E2</accession>
<gene>
    <name evidence="2" type="ORF">V8247_03925</name>
</gene>